<sequence length="352" mass="38675">MSANLLLGRAHLLLLLPTKRTRSSSTVDDGSSCSGRSHLSRERTLRKHEGRGASAVFALNPFRAKRNTERSRISARLGGGGGSETAGDERQLNLSVLRFTFGIPGLDESYLPRWIGYGFGSLLLLNHFVGSDLANITSAQLRTEVLGLSLAAFSIILPYLGKFLPGAGPVTQVMLPEGNEQLFIMSESLSDTLKENLAWATYVLLRNTNTIAVLISIEGKLCIRGYWRTPDDASKAHVLDWFVEQIQKIGLSDLKDTLYFTQSPDFGFGELLPNGTRSLLVEPLLQVSDQEVCEMGRNEGFVILVSSMSYAYSDKDRAWIKAIANKFTGILITQEKESGQADAGDPFVFYLS</sequence>
<evidence type="ECO:0000313" key="3">
    <source>
        <dbReference type="EMBL" id="KAL3714136.1"/>
    </source>
</evidence>
<dbReference type="PANTHER" id="PTHR36403">
    <property type="entry name" value="PROTEIN COFACTOR ASSEMBLY OF COMPLEX C SUBUNIT B CCB2, CHLOROPLASTIC"/>
    <property type="match status" value="1"/>
</dbReference>
<dbReference type="InterPro" id="IPR021325">
    <property type="entry name" value="CCB2/CCB4"/>
</dbReference>
<gene>
    <name evidence="3" type="ORF">ACJRO7_006127</name>
</gene>
<keyword evidence="2" id="KW-0732">Signal</keyword>
<dbReference type="Pfam" id="PF11152">
    <property type="entry name" value="CCB2_CCB4"/>
    <property type="match status" value="1"/>
</dbReference>
<feature type="region of interest" description="Disordered" evidence="1">
    <location>
        <begin position="22"/>
        <end position="48"/>
    </location>
</feature>
<dbReference type="AlphaFoldDB" id="A0ABD3IIC3"/>
<feature type="signal peptide" evidence="2">
    <location>
        <begin position="1"/>
        <end position="23"/>
    </location>
</feature>
<protein>
    <recommendedName>
        <fullName evidence="5">Protein COFACTOR ASSEMBLY OF COMPLEX C SUBUNIT B CCB2, chloroplastic</fullName>
    </recommendedName>
</protein>
<evidence type="ECO:0000256" key="2">
    <source>
        <dbReference type="SAM" id="SignalP"/>
    </source>
</evidence>
<accession>A0ABD3IIC3</accession>
<dbReference type="Proteomes" id="UP001634007">
    <property type="component" value="Unassembled WGS sequence"/>
</dbReference>
<keyword evidence="4" id="KW-1185">Reference proteome</keyword>
<evidence type="ECO:0008006" key="5">
    <source>
        <dbReference type="Google" id="ProtNLM"/>
    </source>
</evidence>
<evidence type="ECO:0000313" key="4">
    <source>
        <dbReference type="Proteomes" id="UP001634007"/>
    </source>
</evidence>
<evidence type="ECO:0000256" key="1">
    <source>
        <dbReference type="SAM" id="MobiDB-lite"/>
    </source>
</evidence>
<feature type="chain" id="PRO_5044772987" description="Protein COFACTOR ASSEMBLY OF COMPLEX C SUBUNIT B CCB2, chloroplastic" evidence="2">
    <location>
        <begin position="24"/>
        <end position="352"/>
    </location>
</feature>
<dbReference type="InterPro" id="IPR044970">
    <property type="entry name" value="CCB2"/>
</dbReference>
<reference evidence="3 4" key="1">
    <citation type="submission" date="2024-11" db="EMBL/GenBank/DDBJ databases">
        <title>Chromosome-level genome assembly of Eucalyptus globulus Labill. provides insights into its genome evolution.</title>
        <authorList>
            <person name="Li X."/>
        </authorList>
    </citation>
    <scope>NUCLEOTIDE SEQUENCE [LARGE SCALE GENOMIC DNA]</scope>
    <source>
        <strain evidence="3">CL2024</strain>
        <tissue evidence="3">Fresh tender leaves</tissue>
    </source>
</reference>
<dbReference type="EMBL" id="JBJKBG010000011">
    <property type="protein sequence ID" value="KAL3714136.1"/>
    <property type="molecule type" value="Genomic_DNA"/>
</dbReference>
<name>A0ABD3IIC3_EUCGL</name>
<feature type="compositionally biased region" description="Low complexity" evidence="1">
    <location>
        <begin position="23"/>
        <end position="35"/>
    </location>
</feature>
<comment type="caution">
    <text evidence="3">The sequence shown here is derived from an EMBL/GenBank/DDBJ whole genome shotgun (WGS) entry which is preliminary data.</text>
</comment>
<dbReference type="PANTHER" id="PTHR36403:SF1">
    <property type="entry name" value="PROTEIN COFACTOR ASSEMBLY OF COMPLEX C SUBUNIT B CCB2, CHLOROPLASTIC"/>
    <property type="match status" value="1"/>
</dbReference>
<organism evidence="3 4">
    <name type="scientific">Eucalyptus globulus</name>
    <name type="common">Tasmanian blue gum</name>
    <dbReference type="NCBI Taxonomy" id="34317"/>
    <lineage>
        <taxon>Eukaryota</taxon>
        <taxon>Viridiplantae</taxon>
        <taxon>Streptophyta</taxon>
        <taxon>Embryophyta</taxon>
        <taxon>Tracheophyta</taxon>
        <taxon>Spermatophyta</taxon>
        <taxon>Magnoliopsida</taxon>
        <taxon>eudicotyledons</taxon>
        <taxon>Gunneridae</taxon>
        <taxon>Pentapetalae</taxon>
        <taxon>rosids</taxon>
        <taxon>malvids</taxon>
        <taxon>Myrtales</taxon>
        <taxon>Myrtaceae</taxon>
        <taxon>Myrtoideae</taxon>
        <taxon>Eucalypteae</taxon>
        <taxon>Eucalyptus</taxon>
    </lineage>
</organism>
<proteinExistence type="predicted"/>